<dbReference type="PROSITE" id="PS50893">
    <property type="entry name" value="ABC_TRANSPORTER_2"/>
    <property type="match status" value="1"/>
</dbReference>
<dbReference type="InterPro" id="IPR011527">
    <property type="entry name" value="ABC1_TM_dom"/>
</dbReference>
<dbReference type="PANTHER" id="PTHR24221">
    <property type="entry name" value="ATP-BINDING CASSETTE SUB-FAMILY B"/>
    <property type="match status" value="1"/>
</dbReference>
<evidence type="ECO:0000259" key="7">
    <source>
        <dbReference type="PROSITE" id="PS50893"/>
    </source>
</evidence>
<evidence type="ECO:0000256" key="5">
    <source>
        <dbReference type="ARBA" id="ARBA00023136"/>
    </source>
</evidence>
<dbReference type="Pfam" id="PF00005">
    <property type="entry name" value="ABC_tran"/>
    <property type="match status" value="1"/>
</dbReference>
<evidence type="ECO:0000256" key="1">
    <source>
        <dbReference type="ARBA" id="ARBA00004651"/>
    </source>
</evidence>
<evidence type="ECO:0008006" key="11">
    <source>
        <dbReference type="Google" id="ProtNLM"/>
    </source>
</evidence>
<sequence length="508" mass="57809">MKNTIKILSHFKMLTFSYIFLLFTIEFLWIVSMFFTNKLFEALIFETNNYIEYLIIYISIIGGGLIISIINNYFSKSFKLKVNNYIRQEALSEMFKNNMNKNSTDLNVSKIITNVNFVTQARIFNLFEIISNSFSLIFAISLLMYYHWSYGVLAAFFAITLSLLPILYRKKYNNYQSKIIKIDNEYKGEMGILINQRNPMYLINKLNIINNIAARLTLGKNKNSYKIYKKMIITFSPNIVFGLISQIFAPILSAILAHYGMVSVTLVGISAYIFGTALSTLIVLPELIKSFVSSKSIMNDLLKSSTRTKMDFISKVEIKGINPIINKTKIFSSPISFNINNNSKLNIVGRNGSGKSSLLNILKGQLLTFEGKFVVNDILNPSLLGQEGVVFLGEKPYIFNGTVKENISLFNESINDAEIIKALEEVNLKLKLNEKISNDAISDGQKQKISIARAFIYNSNILFLDETLNNIDMKSKNIIEKKLLAKKMGVIIISHKEVSNEFKKIKIN</sequence>
<name>A0A4R0XSW1_9MOLU</name>
<dbReference type="GO" id="GO:0005524">
    <property type="term" value="F:ATP binding"/>
    <property type="evidence" value="ECO:0007669"/>
    <property type="project" value="InterPro"/>
</dbReference>
<evidence type="ECO:0000259" key="8">
    <source>
        <dbReference type="PROSITE" id="PS50929"/>
    </source>
</evidence>
<dbReference type="PROSITE" id="PS50929">
    <property type="entry name" value="ABC_TM1F"/>
    <property type="match status" value="1"/>
</dbReference>
<dbReference type="AlphaFoldDB" id="A0A4R0XSW1"/>
<feature type="transmembrane region" description="Helical" evidence="6">
    <location>
        <begin position="55"/>
        <end position="74"/>
    </location>
</feature>
<feature type="transmembrane region" description="Helical" evidence="6">
    <location>
        <begin position="150"/>
        <end position="168"/>
    </location>
</feature>
<dbReference type="GO" id="GO:0005886">
    <property type="term" value="C:plasma membrane"/>
    <property type="evidence" value="ECO:0007669"/>
    <property type="project" value="UniProtKB-SubCell"/>
</dbReference>
<dbReference type="InterPro" id="IPR027417">
    <property type="entry name" value="P-loop_NTPase"/>
</dbReference>
<feature type="domain" description="ABC transmembrane type-1" evidence="8">
    <location>
        <begin position="13"/>
        <end position="181"/>
    </location>
</feature>
<accession>A0A4R0XSW1</accession>
<dbReference type="InterPro" id="IPR003439">
    <property type="entry name" value="ABC_transporter-like_ATP-bd"/>
</dbReference>
<comment type="subcellular location">
    <subcellularLocation>
        <location evidence="1">Cell membrane</location>
        <topology evidence="1">Multi-pass membrane protein</topology>
    </subcellularLocation>
</comment>
<gene>
    <name evidence="9" type="ORF">C4B24_01635</name>
</gene>
<dbReference type="Gene3D" id="1.20.1560.10">
    <property type="entry name" value="ABC transporter type 1, transmembrane domain"/>
    <property type="match status" value="1"/>
</dbReference>
<dbReference type="SUPFAM" id="SSF52540">
    <property type="entry name" value="P-loop containing nucleoside triphosphate hydrolases"/>
    <property type="match status" value="1"/>
</dbReference>
<evidence type="ECO:0000313" key="10">
    <source>
        <dbReference type="Proteomes" id="UP000294192"/>
    </source>
</evidence>
<feature type="transmembrane region" description="Helical" evidence="6">
    <location>
        <begin position="239"/>
        <end position="260"/>
    </location>
</feature>
<dbReference type="EMBL" id="PSZO01000005">
    <property type="protein sequence ID" value="TCG11530.1"/>
    <property type="molecule type" value="Genomic_DNA"/>
</dbReference>
<proteinExistence type="inferred from homology"/>
<organism evidence="9 10">
    <name type="scientific">Mycoplasma marinum</name>
    <dbReference type="NCBI Taxonomy" id="1937190"/>
    <lineage>
        <taxon>Bacteria</taxon>
        <taxon>Bacillati</taxon>
        <taxon>Mycoplasmatota</taxon>
        <taxon>Mollicutes</taxon>
        <taxon>Mycoplasmataceae</taxon>
        <taxon>Mycoplasma</taxon>
    </lineage>
</organism>
<comment type="similarity">
    <text evidence="2">Belongs to the ABC transporter superfamily.</text>
</comment>
<dbReference type="OrthoDB" id="400069at2"/>
<keyword evidence="4 6" id="KW-1133">Transmembrane helix</keyword>
<dbReference type="InterPro" id="IPR036640">
    <property type="entry name" value="ABC1_TM_sf"/>
</dbReference>
<dbReference type="Gene3D" id="3.40.50.300">
    <property type="entry name" value="P-loop containing nucleotide triphosphate hydrolases"/>
    <property type="match status" value="1"/>
</dbReference>
<keyword evidence="3 6" id="KW-0812">Transmembrane</keyword>
<protein>
    <recommendedName>
        <fullName evidence="11">ABC transporter ATP-binding protein</fullName>
    </recommendedName>
</protein>
<dbReference type="PANTHER" id="PTHR24221:SF654">
    <property type="entry name" value="ATP-BINDING CASSETTE SUB-FAMILY B MEMBER 6"/>
    <property type="match status" value="1"/>
</dbReference>
<dbReference type="Proteomes" id="UP000294192">
    <property type="component" value="Unassembled WGS sequence"/>
</dbReference>
<evidence type="ECO:0000256" key="3">
    <source>
        <dbReference type="ARBA" id="ARBA00022692"/>
    </source>
</evidence>
<dbReference type="GO" id="GO:0016887">
    <property type="term" value="F:ATP hydrolysis activity"/>
    <property type="evidence" value="ECO:0007669"/>
    <property type="project" value="InterPro"/>
</dbReference>
<feature type="transmembrane region" description="Helical" evidence="6">
    <location>
        <begin position="266"/>
        <end position="288"/>
    </location>
</feature>
<reference evidence="9 10" key="1">
    <citation type="submission" date="2018-02" db="EMBL/GenBank/DDBJ databases">
        <title>Mycoplasma marinum and Mycoplasma todarodis sp. nov., moderately halophilic and psychrotolerant mycoplasmas isolated from cephalopods.</title>
        <authorList>
            <person name="Viver T."/>
        </authorList>
    </citation>
    <scope>NUCLEOTIDE SEQUENCE [LARGE SCALE GENOMIC DNA]</scope>
    <source>
        <strain evidence="9 10">PE</strain>
    </source>
</reference>
<keyword evidence="5 6" id="KW-0472">Membrane</keyword>
<evidence type="ECO:0000256" key="6">
    <source>
        <dbReference type="SAM" id="Phobius"/>
    </source>
</evidence>
<dbReference type="InterPro" id="IPR039421">
    <property type="entry name" value="Type_1_exporter"/>
</dbReference>
<feature type="transmembrane region" description="Helical" evidence="6">
    <location>
        <begin position="123"/>
        <end position="144"/>
    </location>
</feature>
<feature type="transmembrane region" description="Helical" evidence="6">
    <location>
        <begin position="12"/>
        <end position="35"/>
    </location>
</feature>
<comment type="caution">
    <text evidence="9">The sequence shown here is derived from an EMBL/GenBank/DDBJ whole genome shotgun (WGS) entry which is preliminary data.</text>
</comment>
<evidence type="ECO:0000313" key="9">
    <source>
        <dbReference type="EMBL" id="TCG11530.1"/>
    </source>
</evidence>
<dbReference type="GO" id="GO:0140359">
    <property type="term" value="F:ABC-type transporter activity"/>
    <property type="evidence" value="ECO:0007669"/>
    <property type="project" value="InterPro"/>
</dbReference>
<evidence type="ECO:0000256" key="4">
    <source>
        <dbReference type="ARBA" id="ARBA00022989"/>
    </source>
</evidence>
<feature type="domain" description="ABC transporter" evidence="7">
    <location>
        <begin position="316"/>
        <end position="507"/>
    </location>
</feature>
<dbReference type="GO" id="GO:0034040">
    <property type="term" value="F:ATPase-coupled lipid transmembrane transporter activity"/>
    <property type="evidence" value="ECO:0007669"/>
    <property type="project" value="TreeGrafter"/>
</dbReference>
<dbReference type="SUPFAM" id="SSF90123">
    <property type="entry name" value="ABC transporter transmembrane region"/>
    <property type="match status" value="1"/>
</dbReference>
<evidence type="ECO:0000256" key="2">
    <source>
        <dbReference type="ARBA" id="ARBA00005417"/>
    </source>
</evidence>
<keyword evidence="10" id="KW-1185">Reference proteome</keyword>